<name>A0A178KMA2_9GAMM</name>
<keyword evidence="4 7" id="KW-0732">Signal</keyword>
<keyword evidence="3" id="KW-0813">Transport</keyword>
<evidence type="ECO:0000256" key="3">
    <source>
        <dbReference type="ARBA" id="ARBA00022448"/>
    </source>
</evidence>
<evidence type="ECO:0000256" key="2">
    <source>
        <dbReference type="ARBA" id="ARBA00008520"/>
    </source>
</evidence>
<dbReference type="SUPFAM" id="SSF53850">
    <property type="entry name" value="Periplasmic binding protein-like II"/>
    <property type="match status" value="1"/>
</dbReference>
<dbReference type="RefSeq" id="WP_084406484.1">
    <property type="nucleotide sequence ID" value="NZ_LVHF01000012.1"/>
</dbReference>
<dbReference type="AlphaFoldDB" id="A0A178KMA2"/>
<dbReference type="PANTHER" id="PTHR43649">
    <property type="entry name" value="ARABINOSE-BINDING PROTEIN-RELATED"/>
    <property type="match status" value="1"/>
</dbReference>
<comment type="similarity">
    <text evidence="2">Belongs to the bacterial solute-binding protein 1 family.</text>
</comment>
<dbReference type="Gene3D" id="3.40.190.10">
    <property type="entry name" value="Periplasmic binding protein-like II"/>
    <property type="match status" value="2"/>
</dbReference>
<organism evidence="8 9">
    <name type="scientific">Photobacterium jeanii</name>
    <dbReference type="NCBI Taxonomy" id="858640"/>
    <lineage>
        <taxon>Bacteria</taxon>
        <taxon>Pseudomonadati</taxon>
        <taxon>Pseudomonadota</taxon>
        <taxon>Gammaproteobacteria</taxon>
        <taxon>Vibrionales</taxon>
        <taxon>Vibrionaceae</taxon>
        <taxon>Photobacterium</taxon>
    </lineage>
</organism>
<evidence type="ECO:0000256" key="4">
    <source>
        <dbReference type="ARBA" id="ARBA00022729"/>
    </source>
</evidence>
<reference evidence="8 9" key="1">
    <citation type="submission" date="2016-03" db="EMBL/GenBank/DDBJ databases">
        <title>Photobacterium proteolyticum sp. nov. a protease producing bacterium isolated from ocean sediments of Laizhou Bay.</title>
        <authorList>
            <person name="Li Y."/>
        </authorList>
    </citation>
    <scope>NUCLEOTIDE SEQUENCE [LARGE SCALE GENOMIC DNA]</scope>
    <source>
        <strain evidence="8 9">R-40508</strain>
    </source>
</reference>
<gene>
    <name evidence="8" type="ORF">A3K86_02915</name>
</gene>
<dbReference type="Proteomes" id="UP000078503">
    <property type="component" value="Unassembled WGS sequence"/>
</dbReference>
<comment type="subcellular location">
    <subcellularLocation>
        <location evidence="1">Periplasm</location>
    </subcellularLocation>
</comment>
<dbReference type="GO" id="GO:0042597">
    <property type="term" value="C:periplasmic space"/>
    <property type="evidence" value="ECO:0007669"/>
    <property type="project" value="UniProtKB-SubCell"/>
</dbReference>
<sequence length="426" mass="47099">MKKLALLVGLYSGAALSAPTIAPEQVSDTQQGDAIHFLHWWTSKGEIAANAILKSTIKDQGLQVIDVPVKGGGGLPAKSILQARAIAGNPPDIAQMEGPAIRAWAKLGFLYPVTSAALQQNWDANLYPFIRGIHRYQQDYYAVPITVHRLNWMWINTQKLKQAGLSVPTTWDEMLSTFAELKKQGIKPLALGNESWQVVQLFENIAFSLGGANYYRKAFIELDSEALGSDITYEALAKFRALSDLLSDYVTKKQWDEATHDLLRGEYVFQISGDWIAGELMQDGVLPAEISCYPVPSKNSGFLYNIDSFAFFKNATFKKTKAKLVSEALAKSEFLYDFNQVKGSIPARHDISLSGYNRCAVKSKQDLHLAIEQGTVMPSIVDSMAVSPLIQKAALGELYRFFNDPSITPQEVVLHLQNVSKTGVSF</sequence>
<evidence type="ECO:0000313" key="8">
    <source>
        <dbReference type="EMBL" id="OAN17884.1"/>
    </source>
</evidence>
<evidence type="ECO:0000313" key="9">
    <source>
        <dbReference type="Proteomes" id="UP000078503"/>
    </source>
</evidence>
<dbReference type="Pfam" id="PF01547">
    <property type="entry name" value="SBP_bac_1"/>
    <property type="match status" value="1"/>
</dbReference>
<comment type="caution">
    <text evidence="8">The sequence shown here is derived from an EMBL/GenBank/DDBJ whole genome shotgun (WGS) entry which is preliminary data.</text>
</comment>
<evidence type="ECO:0000256" key="5">
    <source>
        <dbReference type="ARBA" id="ARBA00049629"/>
    </source>
</evidence>
<dbReference type="STRING" id="858640.A3K86_02915"/>
<accession>A0A178KMA2</accession>
<keyword evidence="9" id="KW-1185">Reference proteome</keyword>
<evidence type="ECO:0000256" key="6">
    <source>
        <dbReference type="ARBA" id="ARBA00049753"/>
    </source>
</evidence>
<dbReference type="OrthoDB" id="5580590at2"/>
<protein>
    <recommendedName>
        <fullName evidence="6">Probable sugar-binding periplasmic protein</fullName>
    </recommendedName>
</protein>
<feature type="chain" id="PRO_5008090466" description="Probable sugar-binding periplasmic protein" evidence="7">
    <location>
        <begin position="18"/>
        <end position="426"/>
    </location>
</feature>
<dbReference type="InterPro" id="IPR006059">
    <property type="entry name" value="SBP"/>
</dbReference>
<proteinExistence type="inferred from homology"/>
<dbReference type="InterPro" id="IPR050490">
    <property type="entry name" value="Bact_solute-bd_prot1"/>
</dbReference>
<comment type="function">
    <text evidence="5">Part of a binding-protein-dependent transport system for a sugar.</text>
</comment>
<dbReference type="PANTHER" id="PTHR43649:SF28">
    <property type="entry name" value="BINDING PROTEIN COMPONENT OF ABC SUGAR TRANSPORTER-RELATED"/>
    <property type="match status" value="1"/>
</dbReference>
<feature type="signal peptide" evidence="7">
    <location>
        <begin position="1"/>
        <end position="17"/>
    </location>
</feature>
<evidence type="ECO:0000256" key="1">
    <source>
        <dbReference type="ARBA" id="ARBA00004418"/>
    </source>
</evidence>
<evidence type="ECO:0000256" key="7">
    <source>
        <dbReference type="SAM" id="SignalP"/>
    </source>
</evidence>
<dbReference type="EMBL" id="LVHF01000012">
    <property type="protein sequence ID" value="OAN17884.1"/>
    <property type="molecule type" value="Genomic_DNA"/>
</dbReference>